<proteinExistence type="predicted"/>
<accession>A0A9X2WXD4</accession>
<evidence type="ECO:0000313" key="1">
    <source>
        <dbReference type="EMBL" id="MCT7947081.1"/>
    </source>
</evidence>
<organism evidence="1 2">
    <name type="scientific">Shewanella septentrionalis</name>
    <dbReference type="NCBI Taxonomy" id="2952223"/>
    <lineage>
        <taxon>Bacteria</taxon>
        <taxon>Pseudomonadati</taxon>
        <taxon>Pseudomonadota</taxon>
        <taxon>Gammaproteobacteria</taxon>
        <taxon>Alteromonadales</taxon>
        <taxon>Shewanellaceae</taxon>
        <taxon>Shewanella</taxon>
    </lineage>
</organism>
<sequence length="154" mass="18010">MEQEKYVPPTMPDYPASYEEIMLTLAPYYHAKRPMDYFFELYVLSVLGYLPEESVALVEFSEKHPSFFSSTNGDWKAYVVNELHLSETIEIAIWDLWIRNSRNAKDNGWNYHPWHFAKNFLENYSAKGSRVDVWEAGALESAKQRIQVFRSGGN</sequence>
<dbReference type="EMBL" id="JAMTCC010000033">
    <property type="protein sequence ID" value="MCT7947081.1"/>
    <property type="molecule type" value="Genomic_DNA"/>
</dbReference>
<keyword evidence="2" id="KW-1185">Reference proteome</keyword>
<name>A0A9X2WXD4_9GAMM</name>
<evidence type="ECO:0000313" key="2">
    <source>
        <dbReference type="Proteomes" id="UP001155604"/>
    </source>
</evidence>
<dbReference type="AlphaFoldDB" id="A0A9X2WXD4"/>
<protein>
    <submittedName>
        <fullName evidence="1">Uncharacterized protein</fullName>
    </submittedName>
</protein>
<gene>
    <name evidence="1" type="ORF">NE536_17110</name>
</gene>
<dbReference type="RefSeq" id="WP_261273434.1">
    <property type="nucleotide sequence ID" value="NZ_JAMTCC010000033.1"/>
</dbReference>
<comment type="caution">
    <text evidence="1">The sequence shown here is derived from an EMBL/GenBank/DDBJ whole genome shotgun (WGS) entry which is preliminary data.</text>
</comment>
<dbReference type="Proteomes" id="UP001155604">
    <property type="component" value="Unassembled WGS sequence"/>
</dbReference>
<reference evidence="1" key="1">
    <citation type="journal article" date="2023" name="Int. J. Syst. Evol. Microbiol.">
        <title>&lt;i&gt;Shewanella septentrionalis&lt;/i&gt; sp. nov. and &lt;i&gt;Shewanella holmiensis&lt;/i&gt; sp. nov., isolated from Baltic Sea water and sediments.</title>
        <authorList>
            <person name="Martin-Rodriguez A.J."/>
            <person name="Thorell K."/>
            <person name="Joffre E."/>
            <person name="Jensie-Markopoulos S."/>
            <person name="Moore E.R.B."/>
            <person name="Sjoling A."/>
        </authorList>
    </citation>
    <scope>NUCLEOTIDE SEQUENCE</scope>
    <source>
        <strain evidence="1">SP1W3</strain>
    </source>
</reference>